<feature type="non-terminal residue" evidence="2">
    <location>
        <position position="1"/>
    </location>
</feature>
<evidence type="ECO:0000313" key="2">
    <source>
        <dbReference type="EMBL" id="KAL0198324.1"/>
    </source>
</evidence>
<feature type="compositionally biased region" description="Basic and acidic residues" evidence="1">
    <location>
        <begin position="91"/>
        <end position="106"/>
    </location>
</feature>
<dbReference type="AlphaFoldDB" id="A0ABD0RIN7"/>
<proteinExistence type="predicted"/>
<dbReference type="Proteomes" id="UP001529510">
    <property type="component" value="Unassembled WGS sequence"/>
</dbReference>
<feature type="compositionally biased region" description="Basic residues" evidence="1">
    <location>
        <begin position="38"/>
        <end position="52"/>
    </location>
</feature>
<feature type="region of interest" description="Disordered" evidence="1">
    <location>
        <begin position="1"/>
        <end position="106"/>
    </location>
</feature>
<comment type="caution">
    <text evidence="2">The sequence shown here is derived from an EMBL/GenBank/DDBJ whole genome shotgun (WGS) entry which is preliminary data.</text>
</comment>
<keyword evidence="3" id="KW-1185">Reference proteome</keyword>
<gene>
    <name evidence="2" type="ORF">M9458_006864</name>
</gene>
<dbReference type="EMBL" id="JAMKFB020000003">
    <property type="protein sequence ID" value="KAL0198324.1"/>
    <property type="molecule type" value="Genomic_DNA"/>
</dbReference>
<sequence length="106" mass="12639">NIYPMDLRSKHKVADKPTPRIRLSLARSMGTEIDQNGRRCRRMEKRKNRQCRSKLMNDIKPSQQPRRHSLSPKEWDGDEEDEEKKKVKKMRKDDENATEVHQDIPS</sequence>
<protein>
    <submittedName>
        <fullName evidence="2">Uncharacterized protein</fullName>
    </submittedName>
</protein>
<evidence type="ECO:0000256" key="1">
    <source>
        <dbReference type="SAM" id="MobiDB-lite"/>
    </source>
</evidence>
<reference evidence="2 3" key="1">
    <citation type="submission" date="2024-05" db="EMBL/GenBank/DDBJ databases">
        <title>Genome sequencing and assembly of Indian major carp, Cirrhinus mrigala (Hamilton, 1822).</title>
        <authorList>
            <person name="Mohindra V."/>
            <person name="Chowdhury L.M."/>
            <person name="Lal K."/>
            <person name="Jena J.K."/>
        </authorList>
    </citation>
    <scope>NUCLEOTIDE SEQUENCE [LARGE SCALE GENOMIC DNA]</scope>
    <source>
        <strain evidence="2">CM1030</strain>
        <tissue evidence="2">Blood</tissue>
    </source>
</reference>
<feature type="non-terminal residue" evidence="2">
    <location>
        <position position="106"/>
    </location>
</feature>
<name>A0ABD0RIN7_CIRMR</name>
<evidence type="ECO:0000313" key="3">
    <source>
        <dbReference type="Proteomes" id="UP001529510"/>
    </source>
</evidence>
<accession>A0ABD0RIN7</accession>
<organism evidence="2 3">
    <name type="scientific">Cirrhinus mrigala</name>
    <name type="common">Mrigala</name>
    <dbReference type="NCBI Taxonomy" id="683832"/>
    <lineage>
        <taxon>Eukaryota</taxon>
        <taxon>Metazoa</taxon>
        <taxon>Chordata</taxon>
        <taxon>Craniata</taxon>
        <taxon>Vertebrata</taxon>
        <taxon>Euteleostomi</taxon>
        <taxon>Actinopterygii</taxon>
        <taxon>Neopterygii</taxon>
        <taxon>Teleostei</taxon>
        <taxon>Ostariophysi</taxon>
        <taxon>Cypriniformes</taxon>
        <taxon>Cyprinidae</taxon>
        <taxon>Labeoninae</taxon>
        <taxon>Labeonini</taxon>
        <taxon>Cirrhinus</taxon>
    </lineage>
</organism>